<proteinExistence type="predicted"/>
<name>A0A2V0R999_9ZZZZ</name>
<dbReference type="AlphaFoldDB" id="A0A2V0R999"/>
<accession>A0A2V0R999</accession>
<protein>
    <submittedName>
        <fullName evidence="2">Uncharacterized protein</fullName>
    </submittedName>
</protein>
<evidence type="ECO:0000313" key="2">
    <source>
        <dbReference type="EMBL" id="GBH21761.1"/>
    </source>
</evidence>
<sequence length="251" mass="29782">MKHKKLTVSLRHNRHIFESIEDKMSYNLVPMMSYIQRNFKQIKREEDPIFVDGIKIPRIMNLWFIMLNFVNTCHRGFKTNRSGEIVTWNYTSDDFGVPETEFSLDGWLKHLNQARRDEFQDFLSEVATFHTSICYTKTDFFDMNFLTHGKIVSPSFIKTDREVLSWLISHPIFFCIEEDQRIDTVFETFFYEKEIPETLRQESSRLIALLDTLTPERVLSHYKKKLTKKHDKSTKKVEDSRSNKGGSQDSS</sequence>
<dbReference type="EMBL" id="BDQA01000308">
    <property type="protein sequence ID" value="GBH21761.1"/>
    <property type="molecule type" value="Genomic_RNA"/>
</dbReference>
<feature type="region of interest" description="Disordered" evidence="1">
    <location>
        <begin position="225"/>
        <end position="251"/>
    </location>
</feature>
<comment type="caution">
    <text evidence="2">The sequence shown here is derived from an EMBL/GenBank/DDBJ whole genome shotgun (WGS) entry which is preliminary data.</text>
</comment>
<reference evidence="2" key="1">
    <citation type="submission" date="2017-04" db="EMBL/GenBank/DDBJ databases">
        <title>Unveiling RNA virosphere associated with marine microorganisms.</title>
        <authorList>
            <person name="Urayama S."/>
            <person name="Takaki Y."/>
            <person name="Nishi S."/>
            <person name="Yoshida Y."/>
            <person name="Deguchi S."/>
            <person name="Takai K."/>
            <person name="Nunoura T."/>
        </authorList>
    </citation>
    <scope>NUCLEOTIDE SEQUENCE</scope>
</reference>
<evidence type="ECO:0000256" key="1">
    <source>
        <dbReference type="SAM" id="MobiDB-lite"/>
    </source>
</evidence>
<organism evidence="2">
    <name type="scientific">viral metagenome</name>
    <dbReference type="NCBI Taxonomy" id="1070528"/>
    <lineage>
        <taxon>unclassified sequences</taxon>
        <taxon>metagenomes</taxon>
        <taxon>organismal metagenomes</taxon>
    </lineage>
</organism>